<feature type="non-terminal residue" evidence="13">
    <location>
        <position position="1071"/>
    </location>
</feature>
<evidence type="ECO:0000313" key="14">
    <source>
        <dbReference type="Proteomes" id="UP000243217"/>
    </source>
</evidence>
<reference evidence="13 14" key="1">
    <citation type="journal article" date="2014" name="Genome Biol. Evol.">
        <title>The secreted proteins of Achlya hypogyna and Thraustotheca clavata identify the ancestral oomycete secretome and reveal gene acquisitions by horizontal gene transfer.</title>
        <authorList>
            <person name="Misner I."/>
            <person name="Blouin N."/>
            <person name="Leonard G."/>
            <person name="Richards T.A."/>
            <person name="Lane C.E."/>
        </authorList>
    </citation>
    <scope>NUCLEOTIDE SEQUENCE [LARGE SCALE GENOMIC DNA]</scope>
    <source>
        <strain evidence="13 14">ATCC 34112</strain>
    </source>
</reference>
<keyword evidence="2" id="KW-0963">Cytoplasm</keyword>
<evidence type="ECO:0000259" key="12">
    <source>
        <dbReference type="PROSITE" id="PS50067"/>
    </source>
</evidence>
<dbReference type="InterPro" id="IPR019410">
    <property type="entry name" value="Methyltransf_16"/>
</dbReference>
<dbReference type="InterPro" id="IPR027640">
    <property type="entry name" value="Kinesin-like_fam"/>
</dbReference>
<keyword evidence="4 9" id="KW-0547">Nucleotide-binding</keyword>
<dbReference type="SUPFAM" id="SSF52540">
    <property type="entry name" value="P-loop containing nucleoside triphosphate hydrolases"/>
    <property type="match status" value="1"/>
</dbReference>
<dbReference type="EMBL" id="JNBS01000509">
    <property type="protein sequence ID" value="OQS05081.1"/>
    <property type="molecule type" value="Genomic_DNA"/>
</dbReference>
<dbReference type="SUPFAM" id="SSF53335">
    <property type="entry name" value="S-adenosyl-L-methionine-dependent methyltransferases"/>
    <property type="match status" value="1"/>
</dbReference>
<evidence type="ECO:0000256" key="9">
    <source>
        <dbReference type="PROSITE-ProRule" id="PRU00283"/>
    </source>
</evidence>
<dbReference type="STRING" id="74557.A0A1W0A4I2"/>
<sequence>MKMVIPGSWKCEFHKNRAKCTGSTTCHNQVFARNLCVRHGGKKPCLSEGCTGNARIGNFCSRHGASTMKKHCTEEGCTKVAHARQKCVRHGGGRRCRIEACEAHARNGGYCFRHSRLQAQGITLKERTDTTPPTTPPPTTTGTLLNITPSIKTEAIASSTIEWKSMIAADVNDSDDMLLDIFLGKSSEPSFDLEDIFHTNEFMEHMNFIDLDGIPVVSLRWMRIVDVIRGGVCVRGSPKLSSAIRALSWRDAYINQPEFCVSLGSRTLRVRQIANGEVNGLGTGLSVWPAACVLLKYLEHEYGYLKGKAVLELGCGTGVVGLAAALLGADQVVLTDQDQVQFLIHHNAQLNHLSQDVVVATYDWGTPLKGPLAQSFDFVLISDCILPKLYPIEPLVAAILQLCAKRTTVLIAYEYRYFPEYDPKDRFWSLIHASGLVIADDKAMETGGVPNSFTFDNVFGEESTQKQVFEQVAKPVVSDVLEGYNATIFAYGQTSSGKTFTMEGASIDDPALRGIIPRTATELFARLMDADENMEFVVKVSYIEIYMERIRDLLDPYKTKINLQVREDTEKGIYVDGVTELCVTSDDELLSTMRSGAVNRAVAATGMNEGSSRSHSVFMVTLYQRNLETNSTKVGKLYLVDLAGSEMVRKTQASGKQLEEAKTINKSLSALGMVINALTTANVGFVPYRDSKLTRVLQESLGGNSRTALIINVSPSSYNAMETLSTLRFGSRAKNIKNKAVVNAEKSAEEYKQLLAKAEKAMTMQQNYILVLETKLKQQQFQAAIPIDDGASTSSDGQSSSELAALAALEKLQERVVQLEEQLSEEKQESTRRGEEIRSLTAVLNESQMAVEAFEAQKGTWEVARQDDHKSRQLLEELSHLKLELDKLQFENEEIKLHVTTLQQENERLKAESDSRADNDEDLVSATTSMTLSPVTPVAPPSPPRPSTTTIRVDDEEKEQRVLRLESELKAAQEELMAHQTQAQKEIQRFTDERRQLTNQIQELANQLQSVQSTHQAVTAASGMSARERQHMRSIQQKLEQLVAVHRQLLRKYASLESEHNEARQKLGLRD</sequence>
<dbReference type="InterPro" id="IPR029063">
    <property type="entry name" value="SAM-dependent_MTases_sf"/>
</dbReference>
<keyword evidence="14" id="KW-1185">Reference proteome</keyword>
<name>A0A1W0A4I2_9STRA</name>
<evidence type="ECO:0000256" key="11">
    <source>
        <dbReference type="SAM" id="MobiDB-lite"/>
    </source>
</evidence>
<accession>A0A1W0A4I2</accession>
<evidence type="ECO:0000256" key="2">
    <source>
        <dbReference type="ARBA" id="ARBA00022490"/>
    </source>
</evidence>
<dbReference type="Gene3D" id="3.40.50.150">
    <property type="entry name" value="Vaccinia Virus protein VP39"/>
    <property type="match status" value="1"/>
</dbReference>
<dbReference type="PROSITE" id="PS50067">
    <property type="entry name" value="KINESIN_MOTOR_2"/>
    <property type="match status" value="1"/>
</dbReference>
<evidence type="ECO:0000256" key="4">
    <source>
        <dbReference type="ARBA" id="ARBA00022741"/>
    </source>
</evidence>
<evidence type="ECO:0000256" key="5">
    <source>
        <dbReference type="ARBA" id="ARBA00022840"/>
    </source>
</evidence>
<dbReference type="Pfam" id="PF00225">
    <property type="entry name" value="Kinesin"/>
    <property type="match status" value="1"/>
</dbReference>
<feature type="domain" description="Kinesin motor" evidence="12">
    <location>
        <begin position="410"/>
        <end position="736"/>
    </location>
</feature>
<dbReference type="GO" id="GO:0003777">
    <property type="term" value="F:microtubule motor activity"/>
    <property type="evidence" value="ECO:0007669"/>
    <property type="project" value="InterPro"/>
</dbReference>
<organism evidence="13 14">
    <name type="scientific">Thraustotheca clavata</name>
    <dbReference type="NCBI Taxonomy" id="74557"/>
    <lineage>
        <taxon>Eukaryota</taxon>
        <taxon>Sar</taxon>
        <taxon>Stramenopiles</taxon>
        <taxon>Oomycota</taxon>
        <taxon>Saprolegniomycetes</taxon>
        <taxon>Saprolegniales</taxon>
        <taxon>Achlyaceae</taxon>
        <taxon>Thraustotheca</taxon>
    </lineage>
</organism>
<dbReference type="SMART" id="SM00129">
    <property type="entry name" value="KISc"/>
    <property type="match status" value="1"/>
</dbReference>
<dbReference type="InterPro" id="IPR027417">
    <property type="entry name" value="P-loop_NTPase"/>
</dbReference>
<comment type="caution">
    <text evidence="13">The sequence shown here is derived from an EMBL/GenBank/DDBJ whole genome shotgun (WGS) entry which is preliminary data.</text>
</comment>
<dbReference type="PANTHER" id="PTHR47968">
    <property type="entry name" value="CENTROMERE PROTEIN E"/>
    <property type="match status" value="1"/>
</dbReference>
<dbReference type="CDD" id="cd01369">
    <property type="entry name" value="KISc_KHC_KIF5"/>
    <property type="match status" value="1"/>
</dbReference>
<feature type="coiled-coil region" evidence="10">
    <location>
        <begin position="871"/>
        <end position="912"/>
    </location>
</feature>
<evidence type="ECO:0000256" key="1">
    <source>
        <dbReference type="ARBA" id="ARBA00004245"/>
    </source>
</evidence>
<feature type="compositionally biased region" description="Pro residues" evidence="11">
    <location>
        <begin position="937"/>
        <end position="946"/>
    </location>
</feature>
<dbReference type="InterPro" id="IPR019821">
    <property type="entry name" value="Kinesin_motor_CS"/>
</dbReference>
<protein>
    <submittedName>
        <fullName evidence="13">Kinesin</fullName>
    </submittedName>
</protein>
<keyword evidence="6 9" id="KW-0505">Motor protein</keyword>
<dbReference type="OrthoDB" id="3176171at2759"/>
<gene>
    <name evidence="13" type="ORF">THRCLA_02738</name>
</gene>
<dbReference type="PANTHER" id="PTHR47968:SF17">
    <property type="entry name" value="KINESIN-LIKE PROTEIN"/>
    <property type="match status" value="1"/>
</dbReference>
<dbReference type="InterPro" id="IPR001752">
    <property type="entry name" value="Kinesin_motor_dom"/>
</dbReference>
<keyword evidence="7" id="KW-0206">Cytoskeleton</keyword>
<dbReference type="GO" id="GO:0007018">
    <property type="term" value="P:microtubule-based movement"/>
    <property type="evidence" value="ECO:0007669"/>
    <property type="project" value="InterPro"/>
</dbReference>
<comment type="subcellular location">
    <subcellularLocation>
        <location evidence="1">Cytoplasm</location>
        <location evidence="1">Cytoskeleton</location>
    </subcellularLocation>
</comment>
<dbReference type="Proteomes" id="UP000243217">
    <property type="component" value="Unassembled WGS sequence"/>
</dbReference>
<dbReference type="InterPro" id="IPR036961">
    <property type="entry name" value="Kinesin_motor_dom_sf"/>
</dbReference>
<keyword evidence="5 9" id="KW-0067">ATP-binding</keyword>
<feature type="region of interest" description="Disordered" evidence="11">
    <location>
        <begin position="927"/>
        <end position="950"/>
    </location>
</feature>
<dbReference type="Gene3D" id="3.40.850.10">
    <property type="entry name" value="Kinesin motor domain"/>
    <property type="match status" value="1"/>
</dbReference>
<evidence type="ECO:0000256" key="3">
    <source>
        <dbReference type="ARBA" id="ARBA00022701"/>
    </source>
</evidence>
<keyword evidence="10" id="KW-0175">Coiled coil</keyword>
<feature type="binding site" evidence="9">
    <location>
        <begin position="492"/>
        <end position="499"/>
    </location>
    <ligand>
        <name>ATP</name>
        <dbReference type="ChEBI" id="CHEBI:30616"/>
    </ligand>
</feature>
<feature type="coiled-coil region" evidence="10">
    <location>
        <begin position="955"/>
        <end position="1066"/>
    </location>
</feature>
<evidence type="ECO:0000256" key="8">
    <source>
        <dbReference type="ARBA" id="ARBA00034704"/>
    </source>
</evidence>
<dbReference type="GO" id="GO:0005874">
    <property type="term" value="C:microtubule"/>
    <property type="evidence" value="ECO:0007669"/>
    <property type="project" value="UniProtKB-KW"/>
</dbReference>
<proteinExistence type="inferred from homology"/>
<keyword evidence="3" id="KW-0493">Microtubule</keyword>
<evidence type="ECO:0000256" key="7">
    <source>
        <dbReference type="ARBA" id="ARBA00023212"/>
    </source>
</evidence>
<dbReference type="GO" id="GO:0005524">
    <property type="term" value="F:ATP binding"/>
    <property type="evidence" value="ECO:0007669"/>
    <property type="project" value="UniProtKB-UniRule"/>
</dbReference>
<feature type="coiled-coil region" evidence="10">
    <location>
        <begin position="802"/>
        <end position="829"/>
    </location>
</feature>
<dbReference type="FunFam" id="3.40.850.10:FF:000019">
    <property type="entry name" value="Kinesin-like protein KIN-5D"/>
    <property type="match status" value="1"/>
</dbReference>
<evidence type="ECO:0000256" key="10">
    <source>
        <dbReference type="SAM" id="Coils"/>
    </source>
</evidence>
<comment type="similarity">
    <text evidence="8">Belongs to the TRAFAC class myosin-kinesin ATPase superfamily. Kinesin family. KIN-5/BimC subfamily.</text>
</comment>
<dbReference type="PRINTS" id="PR00380">
    <property type="entry name" value="KINESINHEAVY"/>
</dbReference>
<dbReference type="GO" id="GO:0008017">
    <property type="term" value="F:microtubule binding"/>
    <property type="evidence" value="ECO:0007669"/>
    <property type="project" value="InterPro"/>
</dbReference>
<dbReference type="PROSITE" id="PS00411">
    <property type="entry name" value="KINESIN_MOTOR_1"/>
    <property type="match status" value="1"/>
</dbReference>
<evidence type="ECO:0000313" key="13">
    <source>
        <dbReference type="EMBL" id="OQS05081.1"/>
    </source>
</evidence>
<dbReference type="Pfam" id="PF10294">
    <property type="entry name" value="Methyltransf_16"/>
    <property type="match status" value="1"/>
</dbReference>
<dbReference type="AlphaFoldDB" id="A0A1W0A4I2"/>
<dbReference type="CDD" id="cd02440">
    <property type="entry name" value="AdoMet_MTases"/>
    <property type="match status" value="1"/>
</dbReference>
<evidence type="ECO:0000256" key="6">
    <source>
        <dbReference type="ARBA" id="ARBA00023175"/>
    </source>
</evidence>
<dbReference type="GO" id="GO:0007010">
    <property type="term" value="P:cytoskeleton organization"/>
    <property type="evidence" value="ECO:0007669"/>
    <property type="project" value="UniProtKB-ARBA"/>
</dbReference>